<evidence type="ECO:0000256" key="9">
    <source>
        <dbReference type="ARBA" id="ARBA00022848"/>
    </source>
</evidence>
<accession>A0A834JSK6</accession>
<evidence type="ECO:0000256" key="8">
    <source>
        <dbReference type="ARBA" id="ARBA00022824"/>
    </source>
</evidence>
<gene>
    <name evidence="16" type="ORF">HZH66_008530</name>
</gene>
<evidence type="ECO:0000256" key="1">
    <source>
        <dbReference type="ARBA" id="ARBA00001971"/>
    </source>
</evidence>
<dbReference type="InterPro" id="IPR017972">
    <property type="entry name" value="Cyt_P450_CS"/>
</dbReference>
<evidence type="ECO:0000256" key="13">
    <source>
        <dbReference type="ARBA" id="ARBA00023136"/>
    </source>
</evidence>
<proteinExistence type="inferred from homology"/>
<evidence type="ECO:0000256" key="10">
    <source>
        <dbReference type="ARBA" id="ARBA00023002"/>
    </source>
</evidence>
<evidence type="ECO:0000256" key="15">
    <source>
        <dbReference type="RuleBase" id="RU000461"/>
    </source>
</evidence>
<dbReference type="SUPFAM" id="SSF48264">
    <property type="entry name" value="Cytochrome P450"/>
    <property type="match status" value="1"/>
</dbReference>
<dbReference type="Gene3D" id="1.10.630.10">
    <property type="entry name" value="Cytochrome P450"/>
    <property type="match status" value="1"/>
</dbReference>
<dbReference type="PRINTS" id="PR00465">
    <property type="entry name" value="EP450IV"/>
</dbReference>
<dbReference type="PANTHER" id="PTHR24292">
    <property type="entry name" value="CYTOCHROME P450"/>
    <property type="match status" value="1"/>
</dbReference>
<name>A0A834JSK6_VESVU</name>
<evidence type="ECO:0000256" key="4">
    <source>
        <dbReference type="ARBA" id="ARBA00004406"/>
    </source>
</evidence>
<dbReference type="PANTHER" id="PTHR24292:SF54">
    <property type="entry name" value="CYP9F3-RELATED"/>
    <property type="match status" value="1"/>
</dbReference>
<evidence type="ECO:0000256" key="7">
    <source>
        <dbReference type="ARBA" id="ARBA00022723"/>
    </source>
</evidence>
<evidence type="ECO:0000256" key="2">
    <source>
        <dbReference type="ARBA" id="ARBA00003690"/>
    </source>
</evidence>
<keyword evidence="6 14" id="KW-0349">Heme</keyword>
<dbReference type="InterPro" id="IPR002403">
    <property type="entry name" value="Cyt_P450_E_grp-IV"/>
</dbReference>
<dbReference type="EMBL" id="JACSEA010000009">
    <property type="protein sequence ID" value="KAF7392697.1"/>
    <property type="molecule type" value="Genomic_DNA"/>
</dbReference>
<evidence type="ECO:0000256" key="14">
    <source>
        <dbReference type="PIRSR" id="PIRSR602403-1"/>
    </source>
</evidence>
<comment type="function">
    <text evidence="2">May be involved in the metabolism of insect hormones and in the breakdown of synthetic insecticides.</text>
</comment>
<protein>
    <recommendedName>
        <fullName evidence="18">Cytochrome P450</fullName>
    </recommendedName>
</protein>
<evidence type="ECO:0008006" key="18">
    <source>
        <dbReference type="Google" id="ProtNLM"/>
    </source>
</evidence>
<keyword evidence="9" id="KW-0492">Microsome</keyword>
<comment type="cofactor">
    <cofactor evidence="1 14">
        <name>heme</name>
        <dbReference type="ChEBI" id="CHEBI:30413"/>
    </cofactor>
</comment>
<comment type="subcellular location">
    <subcellularLocation>
        <location evidence="4">Endoplasmic reticulum membrane</location>
        <topology evidence="4">Peripheral membrane protein</topology>
    </subcellularLocation>
    <subcellularLocation>
        <location evidence="3">Microsome membrane</location>
        <topology evidence="3">Peripheral membrane protein</topology>
    </subcellularLocation>
</comment>
<dbReference type="InterPro" id="IPR036396">
    <property type="entry name" value="Cyt_P450_sf"/>
</dbReference>
<keyword evidence="10 15" id="KW-0560">Oxidoreductase</keyword>
<dbReference type="GO" id="GO:0005506">
    <property type="term" value="F:iron ion binding"/>
    <property type="evidence" value="ECO:0007669"/>
    <property type="project" value="InterPro"/>
</dbReference>
<dbReference type="PROSITE" id="PS00086">
    <property type="entry name" value="CYTOCHROME_P450"/>
    <property type="match status" value="1"/>
</dbReference>
<keyword evidence="17" id="KW-1185">Reference proteome</keyword>
<comment type="caution">
    <text evidence="16">The sequence shown here is derived from an EMBL/GenBank/DDBJ whole genome shotgun (WGS) entry which is preliminary data.</text>
</comment>
<dbReference type="InterPro" id="IPR050476">
    <property type="entry name" value="Insect_CytP450_Detox"/>
</dbReference>
<evidence type="ECO:0000256" key="12">
    <source>
        <dbReference type="ARBA" id="ARBA00023033"/>
    </source>
</evidence>
<comment type="similarity">
    <text evidence="5 15">Belongs to the cytochrome P450 family.</text>
</comment>
<keyword evidence="7 14" id="KW-0479">Metal-binding</keyword>
<sequence length="152" mass="17760">MTYLDQVFRETLRKYPPITFLMRKTISDYTFESNKVSVPKGTRIWIPIYAIQRDPEIFPSPDAFKPERFSHENEKTRHPMSHLPFGDGPRNCIGARFAAYQSKIGLIKILRKFKVETCEKSPIPYINNPNSFILVPLNGMHLKFKKVDENNI</sequence>
<evidence type="ECO:0000256" key="5">
    <source>
        <dbReference type="ARBA" id="ARBA00010617"/>
    </source>
</evidence>
<dbReference type="GO" id="GO:0020037">
    <property type="term" value="F:heme binding"/>
    <property type="evidence" value="ECO:0007669"/>
    <property type="project" value="InterPro"/>
</dbReference>
<evidence type="ECO:0000256" key="6">
    <source>
        <dbReference type="ARBA" id="ARBA00022617"/>
    </source>
</evidence>
<dbReference type="Proteomes" id="UP000614350">
    <property type="component" value="Unassembled WGS sequence"/>
</dbReference>
<dbReference type="PRINTS" id="PR00385">
    <property type="entry name" value="P450"/>
</dbReference>
<dbReference type="AlphaFoldDB" id="A0A834JSK6"/>
<keyword evidence="11 14" id="KW-0408">Iron</keyword>
<dbReference type="GO" id="GO:0004497">
    <property type="term" value="F:monooxygenase activity"/>
    <property type="evidence" value="ECO:0007669"/>
    <property type="project" value="UniProtKB-KW"/>
</dbReference>
<evidence type="ECO:0000256" key="3">
    <source>
        <dbReference type="ARBA" id="ARBA00004174"/>
    </source>
</evidence>
<dbReference type="GO" id="GO:0005789">
    <property type="term" value="C:endoplasmic reticulum membrane"/>
    <property type="evidence" value="ECO:0007669"/>
    <property type="project" value="UniProtKB-SubCell"/>
</dbReference>
<dbReference type="Pfam" id="PF00067">
    <property type="entry name" value="p450"/>
    <property type="match status" value="1"/>
</dbReference>
<reference evidence="16" key="1">
    <citation type="journal article" date="2020" name="G3 (Bethesda)">
        <title>High-Quality Assemblies for Three Invasive Social Wasps from the &lt;i&gt;Vespula&lt;/i&gt; Genus.</title>
        <authorList>
            <person name="Harrop T.W.R."/>
            <person name="Guhlin J."/>
            <person name="McLaughlin G.M."/>
            <person name="Permina E."/>
            <person name="Stockwell P."/>
            <person name="Gilligan J."/>
            <person name="Le Lec M.F."/>
            <person name="Gruber M.A.M."/>
            <person name="Quinn O."/>
            <person name="Lovegrove M."/>
            <person name="Duncan E.J."/>
            <person name="Remnant E.J."/>
            <person name="Van Eeckhoven J."/>
            <person name="Graham B."/>
            <person name="Knapp R.A."/>
            <person name="Langford K.W."/>
            <person name="Kronenberg Z."/>
            <person name="Press M.O."/>
            <person name="Eacker S.M."/>
            <person name="Wilson-Rankin E.E."/>
            <person name="Purcell J."/>
            <person name="Lester P.J."/>
            <person name="Dearden P.K."/>
        </authorList>
    </citation>
    <scope>NUCLEOTIDE SEQUENCE</scope>
    <source>
        <strain evidence="16">Marl-1</strain>
    </source>
</reference>
<evidence type="ECO:0000313" key="17">
    <source>
        <dbReference type="Proteomes" id="UP000614350"/>
    </source>
</evidence>
<evidence type="ECO:0000313" key="16">
    <source>
        <dbReference type="EMBL" id="KAF7392697.1"/>
    </source>
</evidence>
<organism evidence="16 17">
    <name type="scientific">Vespula vulgaris</name>
    <name type="common">Yellow jacket</name>
    <name type="synonym">Wasp</name>
    <dbReference type="NCBI Taxonomy" id="7454"/>
    <lineage>
        <taxon>Eukaryota</taxon>
        <taxon>Metazoa</taxon>
        <taxon>Ecdysozoa</taxon>
        <taxon>Arthropoda</taxon>
        <taxon>Hexapoda</taxon>
        <taxon>Insecta</taxon>
        <taxon>Pterygota</taxon>
        <taxon>Neoptera</taxon>
        <taxon>Endopterygota</taxon>
        <taxon>Hymenoptera</taxon>
        <taxon>Apocrita</taxon>
        <taxon>Aculeata</taxon>
        <taxon>Vespoidea</taxon>
        <taxon>Vespidae</taxon>
        <taxon>Vespinae</taxon>
        <taxon>Vespula</taxon>
    </lineage>
</organism>
<keyword evidence="13" id="KW-0472">Membrane</keyword>
<dbReference type="InterPro" id="IPR001128">
    <property type="entry name" value="Cyt_P450"/>
</dbReference>
<dbReference type="GO" id="GO:0016705">
    <property type="term" value="F:oxidoreductase activity, acting on paired donors, with incorporation or reduction of molecular oxygen"/>
    <property type="evidence" value="ECO:0007669"/>
    <property type="project" value="InterPro"/>
</dbReference>
<keyword evidence="8" id="KW-0256">Endoplasmic reticulum</keyword>
<keyword evidence="12 15" id="KW-0503">Monooxygenase</keyword>
<evidence type="ECO:0000256" key="11">
    <source>
        <dbReference type="ARBA" id="ARBA00023004"/>
    </source>
</evidence>
<feature type="binding site" description="axial binding residue" evidence="14">
    <location>
        <position position="92"/>
    </location>
    <ligand>
        <name>heme</name>
        <dbReference type="ChEBI" id="CHEBI:30413"/>
    </ligand>
    <ligandPart>
        <name>Fe</name>
        <dbReference type="ChEBI" id="CHEBI:18248"/>
    </ligandPart>
</feature>